<proteinExistence type="predicted"/>
<gene>
    <name evidence="3" type="ORF">EV663_10498</name>
</gene>
<dbReference type="EMBL" id="SLXU01000004">
    <property type="protein sequence ID" value="TCP61647.1"/>
    <property type="molecule type" value="Genomic_DNA"/>
</dbReference>
<evidence type="ECO:0000256" key="1">
    <source>
        <dbReference type="SAM" id="Phobius"/>
    </source>
</evidence>
<dbReference type="AlphaFoldDB" id="A0A4R2RHM9"/>
<dbReference type="Pfam" id="PF02470">
    <property type="entry name" value="MlaD"/>
    <property type="match status" value="1"/>
</dbReference>
<feature type="domain" description="Mce/MlaD" evidence="2">
    <location>
        <begin position="39"/>
        <end position="115"/>
    </location>
</feature>
<comment type="caution">
    <text evidence="3">The sequence shown here is derived from an EMBL/GenBank/DDBJ whole genome shotgun (WGS) entry which is preliminary data.</text>
</comment>
<reference evidence="3 4" key="1">
    <citation type="submission" date="2019-03" db="EMBL/GenBank/DDBJ databases">
        <title>Genomic Encyclopedia of Type Strains, Phase IV (KMG-IV): sequencing the most valuable type-strain genomes for metagenomic binning, comparative biology and taxonomic classification.</title>
        <authorList>
            <person name="Goeker M."/>
        </authorList>
    </citation>
    <scope>NUCLEOTIDE SEQUENCE [LARGE SCALE GENOMIC DNA]</scope>
    <source>
        <strain evidence="3 4">DSM 24766</strain>
    </source>
</reference>
<organism evidence="3 4">
    <name type="scientific">Rhodovulum bhavnagarense</name>
    <dbReference type="NCBI Taxonomy" id="992286"/>
    <lineage>
        <taxon>Bacteria</taxon>
        <taxon>Pseudomonadati</taxon>
        <taxon>Pseudomonadota</taxon>
        <taxon>Alphaproteobacteria</taxon>
        <taxon>Rhodobacterales</taxon>
        <taxon>Paracoccaceae</taxon>
        <taxon>Rhodovulum</taxon>
    </lineage>
</organism>
<sequence>METRANYVLIGAFTLAGFVGLLLFSMWFARIELDRQYAYYDIEFTSVSGLSAASEVRFSGLPVGQVVDVRLSPDASGRILVRIEIGADTPVRTGTIATIESLGVTGVAHVALSAGDPGNPLLQPAPGQDVPVISSGRSTLQTLTEDAPQIVEEVLALTRQLGEFLGPDNQARVGTILENLERSSGDLGRALDDFSAVTDTIASSSGEIAAFTGRLEAISAAAVQMLETADDTLLAVTDLAGRAQMTLDAGDATLESGRAALEAADLFIRNELPRLASDLTEAAEGIRRQIDTLGADAQATLAEFRRTGTLASARLAEAEATLAATDTMLADASRTLDSIDTAARRFDGFLANDGTALVTEARGLIAEAGRGVAAVTSFAETDLPDIVADIRTASETAARVVDEVGADLSSAAGRLDSVTAEASDTLGVVSNTFQNANQTLERLNAALETGDAALAAADRAFATADRVMTGDIADMAGALRETLARVDAAIAQVADDMPVITGDLRETAARANAAFDEVERTAASLGPPLRAFAGHGLPEFATLAQEMRELVRNLDRLVTRIERDPVEFLGRQTPVYRR</sequence>
<dbReference type="PANTHER" id="PTHR36698">
    <property type="entry name" value="BLL5892 PROTEIN"/>
    <property type="match status" value="1"/>
</dbReference>
<keyword evidence="1" id="KW-0472">Membrane</keyword>
<evidence type="ECO:0000259" key="2">
    <source>
        <dbReference type="Pfam" id="PF02470"/>
    </source>
</evidence>
<feature type="transmembrane region" description="Helical" evidence="1">
    <location>
        <begin position="7"/>
        <end position="29"/>
    </location>
</feature>
<dbReference type="RefSeq" id="WP_132950990.1">
    <property type="nucleotide sequence ID" value="NZ_SLXU01000004.1"/>
</dbReference>
<dbReference type="Proteomes" id="UP000295050">
    <property type="component" value="Unassembled WGS sequence"/>
</dbReference>
<keyword evidence="1" id="KW-0812">Transmembrane</keyword>
<evidence type="ECO:0000313" key="4">
    <source>
        <dbReference type="Proteomes" id="UP000295050"/>
    </source>
</evidence>
<keyword evidence="4" id="KW-1185">Reference proteome</keyword>
<dbReference type="PANTHER" id="PTHR36698:SF2">
    <property type="entry name" value="MCE_MLAD DOMAIN-CONTAINING PROTEIN"/>
    <property type="match status" value="1"/>
</dbReference>
<protein>
    <submittedName>
        <fullName evidence="3">Phospholipid/cholesterol/gamma-HCH transport system substrate-binding protein</fullName>
    </submittedName>
</protein>
<keyword evidence="1" id="KW-1133">Transmembrane helix</keyword>
<dbReference type="OrthoDB" id="9808689at2"/>
<dbReference type="InterPro" id="IPR003399">
    <property type="entry name" value="Mce/MlaD"/>
</dbReference>
<accession>A0A4R2RHM9</accession>
<evidence type="ECO:0000313" key="3">
    <source>
        <dbReference type="EMBL" id="TCP61647.1"/>
    </source>
</evidence>
<name>A0A4R2RHM9_9RHOB</name>